<proteinExistence type="predicted"/>
<dbReference type="PATRIC" id="fig|1162668.3.peg.1234"/>
<accession>I0INA9</accession>
<reference evidence="1 2" key="1">
    <citation type="journal article" date="2012" name="J. Bacteriol.">
        <title>Complete Genome Sequence of Leptospirillum ferrooxidans Strain C2-3, Isolated from a Fresh Volcanic Ash Deposit on the Island of Miyake, Japan.</title>
        <authorList>
            <person name="Fujimura R."/>
            <person name="Sato Y."/>
            <person name="Nishizawa T."/>
            <person name="Oshima K."/>
            <person name="Kim S.-W."/>
            <person name="Hattori M."/>
            <person name="Kamijo T."/>
            <person name="Ohta H."/>
        </authorList>
    </citation>
    <scope>NUCLEOTIDE SEQUENCE [LARGE SCALE GENOMIC DNA]</scope>
    <source>
        <strain evidence="1 2">C2-3</strain>
    </source>
</reference>
<gene>
    <name evidence="1" type="ordered locus">LFE_1065</name>
</gene>
<reference evidence="2" key="2">
    <citation type="submission" date="2012-03" db="EMBL/GenBank/DDBJ databases">
        <title>The complete genome sequence of the pioneer microbe on fresh volcanic deposit, Leptospirillum ferrooxidans strain C2-3.</title>
        <authorList>
            <person name="Fujimura R."/>
            <person name="Sato Y."/>
            <person name="Nishizawa T."/>
            <person name="Nanba K."/>
            <person name="Oshima K."/>
            <person name="Hattori M."/>
            <person name="Kamijo T."/>
            <person name="Ohta H."/>
        </authorList>
    </citation>
    <scope>NUCLEOTIDE SEQUENCE [LARGE SCALE GENOMIC DNA]</scope>
    <source>
        <strain evidence="2">C2-3</strain>
    </source>
</reference>
<dbReference type="KEGG" id="lfc:LFE_1065"/>
<name>I0INA9_LEPFC</name>
<evidence type="ECO:0000313" key="1">
    <source>
        <dbReference type="EMBL" id="BAM06758.1"/>
    </source>
</evidence>
<sequence>MFIPVLLKKLLVGYLLARLPIRSLFKSLLYALFFRKYSPYASVVLIKPKSVWSAK</sequence>
<keyword evidence="2" id="KW-1185">Reference proteome</keyword>
<evidence type="ECO:0000313" key="2">
    <source>
        <dbReference type="Proteomes" id="UP000007382"/>
    </source>
</evidence>
<dbReference type="Proteomes" id="UP000007382">
    <property type="component" value="Chromosome"/>
</dbReference>
<protein>
    <submittedName>
        <fullName evidence="1">Uncharacterized protein</fullName>
    </submittedName>
</protein>
<dbReference type="HOGENOM" id="CLU_3026771_0_0_0"/>
<dbReference type="EMBL" id="AP012342">
    <property type="protein sequence ID" value="BAM06758.1"/>
    <property type="molecule type" value="Genomic_DNA"/>
</dbReference>
<organism evidence="1 2">
    <name type="scientific">Leptospirillum ferrooxidans (strain C2-3)</name>
    <dbReference type="NCBI Taxonomy" id="1162668"/>
    <lineage>
        <taxon>Bacteria</taxon>
        <taxon>Pseudomonadati</taxon>
        <taxon>Nitrospirota</taxon>
        <taxon>Nitrospiria</taxon>
        <taxon>Nitrospirales</taxon>
        <taxon>Nitrospiraceae</taxon>
        <taxon>Leptospirillum</taxon>
    </lineage>
</organism>
<dbReference type="AlphaFoldDB" id="I0INA9"/>